<dbReference type="Gene3D" id="1.10.10.10">
    <property type="entry name" value="Winged helix-like DNA-binding domain superfamily/Winged helix DNA-binding domain"/>
    <property type="match status" value="1"/>
</dbReference>
<keyword evidence="4" id="KW-1185">Reference proteome</keyword>
<evidence type="ECO:0000259" key="1">
    <source>
        <dbReference type="Pfam" id="PF04542"/>
    </source>
</evidence>
<dbReference type="InterPro" id="IPR014284">
    <property type="entry name" value="RNA_pol_sigma-70_dom"/>
</dbReference>
<dbReference type="Pfam" id="PF04542">
    <property type="entry name" value="Sigma70_r2"/>
    <property type="match status" value="1"/>
</dbReference>
<accession>A0A3N4Q8V1</accession>
<protein>
    <submittedName>
        <fullName evidence="3">Sigma-70 family RNA polymerase sigma factor</fullName>
    </submittedName>
</protein>
<dbReference type="OrthoDB" id="9780299at2"/>
<dbReference type="SUPFAM" id="SSF88946">
    <property type="entry name" value="Sigma2 domain of RNA polymerase sigma factors"/>
    <property type="match status" value="1"/>
</dbReference>
<comment type="caution">
    <text evidence="3">The sequence shown here is derived from an EMBL/GenBank/DDBJ whole genome shotgun (WGS) entry which is preliminary data.</text>
</comment>
<dbReference type="InterPro" id="IPR046531">
    <property type="entry name" value="DUF6596"/>
</dbReference>
<dbReference type="PANTHER" id="PTHR47756:SF2">
    <property type="entry name" value="BLL6612 PROTEIN"/>
    <property type="match status" value="1"/>
</dbReference>
<dbReference type="PANTHER" id="PTHR47756">
    <property type="entry name" value="BLL6612 PROTEIN-RELATED"/>
    <property type="match status" value="1"/>
</dbReference>
<feature type="domain" description="RNA polymerase sigma-70 region 2" evidence="1">
    <location>
        <begin position="10"/>
        <end position="78"/>
    </location>
</feature>
<sequence>MQEKELIPRLFKTEYSKIIAVLCKLFGSNHLEVAEDIVHDTFLLASETWGLKSIPDNPTAWLYTVAKNKTIDYLRRNKVFAEKVSAVLSNSQAGAAEPAIDLSGPNIEDSQLRMLFVVCNPAIPKEAQVGLALRILCGFGIDEIAEAFLSNKETINKRLLRARQKLREENISTDLPAEKEMGERLEAVLTTIYLLFNEGYYSSTQNSVLRKELCMEAMRLCYFLLQHAATNTPPVNSLLSLMCFHASRFDARLDAAGEHVLYEAQDRELWNDDLIEKGNYYLIQSAQGQQASRYHLEAAIAYWHCQKTPVPGKWEEILDLYNKLLMLEYSPVAALNRTYALSRVKGKAAAIREAEQLQLSGSHLYHSLLGNLYTGVDGGKAAEHYQTALQLARTEHDRAVIMRHLKAL</sequence>
<evidence type="ECO:0000259" key="2">
    <source>
        <dbReference type="Pfam" id="PF20239"/>
    </source>
</evidence>
<dbReference type="InterPro" id="IPR007627">
    <property type="entry name" value="RNA_pol_sigma70_r2"/>
</dbReference>
<evidence type="ECO:0000313" key="3">
    <source>
        <dbReference type="EMBL" id="RPE12430.1"/>
    </source>
</evidence>
<reference evidence="3 4" key="1">
    <citation type="submission" date="2018-11" db="EMBL/GenBank/DDBJ databases">
        <title>Chitinophaga lutea sp.nov., isolate from arsenic contaminated soil.</title>
        <authorList>
            <person name="Zong Y."/>
        </authorList>
    </citation>
    <scope>NUCLEOTIDE SEQUENCE [LARGE SCALE GENOMIC DNA]</scope>
    <source>
        <strain evidence="3 4">ZY74</strain>
    </source>
</reference>
<name>A0A3N4Q8V1_9BACT</name>
<dbReference type="GO" id="GO:0003700">
    <property type="term" value="F:DNA-binding transcription factor activity"/>
    <property type="evidence" value="ECO:0007669"/>
    <property type="project" value="InterPro"/>
</dbReference>
<dbReference type="NCBIfam" id="TIGR02937">
    <property type="entry name" value="sigma70-ECF"/>
    <property type="match status" value="1"/>
</dbReference>
<organism evidence="3 4">
    <name type="scientific">Chitinophaga lutea</name>
    <dbReference type="NCBI Taxonomy" id="2488634"/>
    <lineage>
        <taxon>Bacteria</taxon>
        <taxon>Pseudomonadati</taxon>
        <taxon>Bacteroidota</taxon>
        <taxon>Chitinophagia</taxon>
        <taxon>Chitinophagales</taxon>
        <taxon>Chitinophagaceae</taxon>
        <taxon>Chitinophaga</taxon>
    </lineage>
</organism>
<feature type="domain" description="DUF6596" evidence="2">
    <location>
        <begin position="184"/>
        <end position="285"/>
    </location>
</feature>
<dbReference type="RefSeq" id="WP_123844940.1">
    <property type="nucleotide sequence ID" value="NZ_RPDH01000001.1"/>
</dbReference>
<dbReference type="InterPro" id="IPR036388">
    <property type="entry name" value="WH-like_DNA-bd_sf"/>
</dbReference>
<dbReference type="Gene3D" id="1.10.1740.10">
    <property type="match status" value="1"/>
</dbReference>
<gene>
    <name evidence="3" type="ORF">EGT74_02445</name>
</gene>
<dbReference type="InterPro" id="IPR013325">
    <property type="entry name" value="RNA_pol_sigma_r2"/>
</dbReference>
<dbReference type="Proteomes" id="UP000278351">
    <property type="component" value="Unassembled WGS sequence"/>
</dbReference>
<evidence type="ECO:0000313" key="4">
    <source>
        <dbReference type="Proteomes" id="UP000278351"/>
    </source>
</evidence>
<dbReference type="AlphaFoldDB" id="A0A3N4Q8V1"/>
<dbReference type="SUPFAM" id="SSF88659">
    <property type="entry name" value="Sigma3 and sigma4 domains of RNA polymerase sigma factors"/>
    <property type="match status" value="1"/>
</dbReference>
<dbReference type="EMBL" id="RPDH01000001">
    <property type="protein sequence ID" value="RPE12430.1"/>
    <property type="molecule type" value="Genomic_DNA"/>
</dbReference>
<dbReference type="InterPro" id="IPR013324">
    <property type="entry name" value="RNA_pol_sigma_r3/r4-like"/>
</dbReference>
<dbReference type="GO" id="GO:0006352">
    <property type="term" value="P:DNA-templated transcription initiation"/>
    <property type="evidence" value="ECO:0007669"/>
    <property type="project" value="InterPro"/>
</dbReference>
<dbReference type="Pfam" id="PF20239">
    <property type="entry name" value="DUF6596"/>
    <property type="match status" value="1"/>
</dbReference>
<proteinExistence type="predicted"/>